<reference evidence="1 2" key="1">
    <citation type="journal article" date="2021" name="Sci. Rep.">
        <title>The distribution of antibiotic resistance genes in chicken gut microbiota commensals.</title>
        <authorList>
            <person name="Juricova H."/>
            <person name="Matiasovicova J."/>
            <person name="Kubasova T."/>
            <person name="Cejkova D."/>
            <person name="Rychlik I."/>
        </authorList>
    </citation>
    <scope>NUCLEOTIDE SEQUENCE [LARGE SCALE GENOMIC DNA]</scope>
    <source>
        <strain evidence="1 2">An768</strain>
    </source>
</reference>
<keyword evidence="2" id="KW-1185">Reference proteome</keyword>
<sequence>MAKNEKKKNHRTSILSRPQGIREVKQSFLIVCEGMCTEPDYFKAFRMTTATIKTVGQGLNTISLVNKAISIRDTDMKKKHTYDQCWVVFDKDDFPANDFNQAIALAERNGFRVAYSNQAFEYWFLLHFNLYRGPIHRNSYADMLTKLTGLTYSKTEGFGGKIYNRLLHLQPQAIKNATAVMKEFSQGNPAMEESSTTVHQLVMELNKYM</sequence>
<gene>
    <name evidence="1" type="ORF">H6A24_08845</name>
</gene>
<comment type="caution">
    <text evidence="1">The sequence shown here is derived from an EMBL/GenBank/DDBJ whole genome shotgun (WGS) entry which is preliminary data.</text>
</comment>
<evidence type="ECO:0000313" key="2">
    <source>
        <dbReference type="Proteomes" id="UP000782117"/>
    </source>
</evidence>
<dbReference type="InterPro" id="IPR025591">
    <property type="entry name" value="RloB"/>
</dbReference>
<dbReference type="Pfam" id="PF13707">
    <property type="entry name" value="RloB"/>
    <property type="match status" value="1"/>
</dbReference>
<name>A0ABS2F972_9BACE</name>
<dbReference type="Proteomes" id="UP000782117">
    <property type="component" value="Unassembled WGS sequence"/>
</dbReference>
<protein>
    <submittedName>
        <fullName evidence="1">RloB domain-containing protein</fullName>
    </submittedName>
</protein>
<evidence type="ECO:0000313" key="1">
    <source>
        <dbReference type="EMBL" id="MBM6806601.1"/>
    </source>
</evidence>
<dbReference type="RefSeq" id="WP_204500395.1">
    <property type="nucleotide sequence ID" value="NZ_JACJKJ010000009.1"/>
</dbReference>
<accession>A0ABS2F972</accession>
<proteinExistence type="predicted"/>
<organism evidence="1 2">
    <name type="scientific">Bacteroides caecicola</name>
    <dbReference type="NCBI Taxonomy" id="1462569"/>
    <lineage>
        <taxon>Bacteria</taxon>
        <taxon>Pseudomonadati</taxon>
        <taxon>Bacteroidota</taxon>
        <taxon>Bacteroidia</taxon>
        <taxon>Bacteroidales</taxon>
        <taxon>Bacteroidaceae</taxon>
        <taxon>Bacteroides</taxon>
    </lineage>
</organism>
<dbReference type="EMBL" id="JACJKJ010000009">
    <property type="protein sequence ID" value="MBM6806601.1"/>
    <property type="molecule type" value="Genomic_DNA"/>
</dbReference>